<reference evidence="4" key="1">
    <citation type="submission" date="2009-11" db="EMBL/GenBank/DDBJ databases">
        <title>The complete genome of Sulfurospirillum deleyianum DSM 6946.</title>
        <authorList>
            <consortium name="US DOE Joint Genome Institute (JGI-PGF)"/>
            <person name="Lucas S."/>
            <person name="Copeland A."/>
            <person name="Lapidus A."/>
            <person name="Glavina del Rio T."/>
            <person name="Dalin E."/>
            <person name="Tice H."/>
            <person name="Bruce D."/>
            <person name="Goodwin L."/>
            <person name="Pitluck S."/>
            <person name="Kyrpides N."/>
            <person name="Mavromatis K."/>
            <person name="Ivanova N."/>
            <person name="Ovchinnikova G."/>
            <person name="Munk A.C."/>
            <person name="Lu M."/>
            <person name="Brettin T."/>
            <person name="Detter J.C."/>
            <person name="Han C."/>
            <person name="Tapia R."/>
            <person name="Larimer F."/>
            <person name="Land M."/>
            <person name="Hauser L."/>
            <person name="Markowitz V."/>
            <person name="Cheng J.F."/>
            <person name="Hugenholtz P."/>
            <person name="Woyke T."/>
            <person name="Wu D."/>
            <person name="Aumann P."/>
            <person name="Schneider S."/>
            <person name="Lang E."/>
            <person name="Spring S."/>
            <person name="Klenk H.P."/>
            <person name="Eisen J.A."/>
        </authorList>
    </citation>
    <scope>NUCLEOTIDE SEQUENCE [LARGE SCALE GENOMIC DNA]</scope>
    <source>
        <strain evidence="4">ATCC 51133 / DSM 6946 / 5175</strain>
    </source>
</reference>
<dbReference type="eggNOG" id="COG3434">
    <property type="taxonomic scope" value="Bacteria"/>
</dbReference>
<dbReference type="InterPro" id="IPR035919">
    <property type="entry name" value="EAL_sf"/>
</dbReference>
<dbReference type="PROSITE" id="PS50883">
    <property type="entry name" value="EAL"/>
    <property type="match status" value="1"/>
</dbReference>
<dbReference type="AlphaFoldDB" id="D1B3N8"/>
<dbReference type="Gene3D" id="3.20.20.450">
    <property type="entry name" value="EAL domain"/>
    <property type="match status" value="1"/>
</dbReference>
<dbReference type="InterPro" id="IPR014408">
    <property type="entry name" value="dGMP_Pdiesterase_EAL/HD-GYP"/>
</dbReference>
<dbReference type="InterPro" id="IPR001633">
    <property type="entry name" value="EAL_dom"/>
</dbReference>
<dbReference type="PROSITE" id="PS51833">
    <property type="entry name" value="HDOD"/>
    <property type="match status" value="1"/>
</dbReference>
<dbReference type="RefSeq" id="WP_012857458.1">
    <property type="nucleotide sequence ID" value="NC_013512.1"/>
</dbReference>
<feature type="domain" description="HDOD" evidence="2">
    <location>
        <begin position="203"/>
        <end position="399"/>
    </location>
</feature>
<proteinExistence type="predicted"/>
<dbReference type="PANTHER" id="PTHR33525:SF4">
    <property type="entry name" value="CYCLIC DI-GMP PHOSPHODIESTERASE CDGJ"/>
    <property type="match status" value="1"/>
</dbReference>
<dbReference type="PANTHER" id="PTHR33525">
    <property type="match status" value="1"/>
</dbReference>
<dbReference type="HOGENOM" id="CLU_044951_1_1_7"/>
<name>D1B3N8_SULD5</name>
<gene>
    <name evidence="3" type="ordered locus">Sdel_1693</name>
</gene>
<dbReference type="Proteomes" id="UP000002222">
    <property type="component" value="Chromosome"/>
</dbReference>
<evidence type="ECO:0000313" key="3">
    <source>
        <dbReference type="EMBL" id="ACZ12708.1"/>
    </source>
</evidence>
<dbReference type="KEGG" id="sdl:Sdel_1693"/>
<dbReference type="EMBL" id="CP001816">
    <property type="protein sequence ID" value="ACZ12708.1"/>
    <property type="molecule type" value="Genomic_DNA"/>
</dbReference>
<evidence type="ECO:0000259" key="1">
    <source>
        <dbReference type="PROSITE" id="PS50883"/>
    </source>
</evidence>
<sequence>MSTYIGRQPIFDKEGECLAYELLYRSCELSNVATFKDNAKATARVIVNLIHTIGFRSIIGTKKGYINLDESMLFSDALLLLPPESFGFEILEYTKISNELIEKVAELHAKGYTFSLDDFDCSEKMFETYTPLFPYIKLIKVDIQAIGVENLAPALAKLSLHAIPLLAEKIETHEEYMSCLNYPFHFFQGYFFEKPVILSGKKIEPSTLNALHLIQCMQTNDDIAFVTHKFSTCPDLVYNLLRHVNSGAYHFKTKITSIQQMITLLGPKRILSWLGLFLYGTPHERPFGVEIYNNAKFRAKAMEELALCCQHSELSHKAFLIGSLSLIDTYLSIPMLEFLNHAHLDDEIKTALLFKEGFLGNLLHIAVEMNHSTNIKESLKRMEKTPCFTVDQLYETCQKALLFVEETAYE</sequence>
<accession>D1B3N8</accession>
<evidence type="ECO:0000259" key="2">
    <source>
        <dbReference type="PROSITE" id="PS51833"/>
    </source>
</evidence>
<dbReference type="Pfam" id="PF00563">
    <property type="entry name" value="EAL"/>
    <property type="match status" value="1"/>
</dbReference>
<keyword evidence="4" id="KW-1185">Reference proteome</keyword>
<protein>
    <submittedName>
        <fullName evidence="3">EAL domain protein</fullName>
    </submittedName>
</protein>
<dbReference type="STRING" id="525898.Sdel_1693"/>
<dbReference type="SUPFAM" id="SSF141868">
    <property type="entry name" value="EAL domain-like"/>
    <property type="match status" value="1"/>
</dbReference>
<reference evidence="3 4" key="2">
    <citation type="journal article" date="2010" name="Stand. Genomic Sci.">
        <title>Complete genome sequence of Sulfurospirillum deleyianum type strain (5175).</title>
        <authorList>
            <person name="Sikorski J."/>
            <person name="Lapidus A."/>
            <person name="Copeland A."/>
            <person name="Glavina Del Rio T."/>
            <person name="Nolan M."/>
            <person name="Lucas S."/>
            <person name="Chen F."/>
            <person name="Tice H."/>
            <person name="Cheng J.F."/>
            <person name="Saunders E."/>
            <person name="Bruce D."/>
            <person name="Goodwin L."/>
            <person name="Pitluck S."/>
            <person name="Ovchinnikova G."/>
            <person name="Pati A."/>
            <person name="Ivanova N."/>
            <person name="Mavromatis K."/>
            <person name="Chen A."/>
            <person name="Palaniappan K."/>
            <person name="Chain P."/>
            <person name="Land M."/>
            <person name="Hauser L."/>
            <person name="Chang Y.J."/>
            <person name="Jeffries C.D."/>
            <person name="Brettin T."/>
            <person name="Detter J.C."/>
            <person name="Han C."/>
            <person name="Rohde M."/>
            <person name="Lang E."/>
            <person name="Spring S."/>
            <person name="Goker M."/>
            <person name="Bristow J."/>
            <person name="Eisen J.A."/>
            <person name="Markowitz V."/>
            <person name="Hugenholtz P."/>
            <person name="Kyrpides N.C."/>
            <person name="Klenk H.P."/>
        </authorList>
    </citation>
    <scope>NUCLEOTIDE SEQUENCE [LARGE SCALE GENOMIC DNA]</scope>
    <source>
        <strain evidence="4">ATCC 51133 / DSM 6946 / 5175</strain>
    </source>
</reference>
<dbReference type="Gene3D" id="1.10.3210.10">
    <property type="entry name" value="Hypothetical protein af1432"/>
    <property type="match status" value="1"/>
</dbReference>
<evidence type="ECO:0000313" key="4">
    <source>
        <dbReference type="Proteomes" id="UP000002222"/>
    </source>
</evidence>
<dbReference type="OrthoDB" id="9804751at2"/>
<dbReference type="Pfam" id="PF08668">
    <property type="entry name" value="HDOD"/>
    <property type="match status" value="1"/>
</dbReference>
<dbReference type="InterPro" id="IPR013976">
    <property type="entry name" value="HDOD"/>
</dbReference>
<dbReference type="SUPFAM" id="SSF109604">
    <property type="entry name" value="HD-domain/PDEase-like"/>
    <property type="match status" value="1"/>
</dbReference>
<organism evidence="3 4">
    <name type="scientific">Sulfurospirillum deleyianum (strain ATCC 51133 / DSM 6946 / 5175)</name>
    <dbReference type="NCBI Taxonomy" id="525898"/>
    <lineage>
        <taxon>Bacteria</taxon>
        <taxon>Pseudomonadati</taxon>
        <taxon>Campylobacterota</taxon>
        <taxon>Epsilonproteobacteria</taxon>
        <taxon>Campylobacterales</taxon>
        <taxon>Sulfurospirillaceae</taxon>
        <taxon>Sulfurospirillum</taxon>
    </lineage>
</organism>
<dbReference type="InterPro" id="IPR052340">
    <property type="entry name" value="RNase_Y/CdgJ"/>
</dbReference>
<feature type="domain" description="EAL" evidence="1">
    <location>
        <begin position="1"/>
        <end position="209"/>
    </location>
</feature>
<dbReference type="PIRSF" id="PIRSF003180">
    <property type="entry name" value="DiGMPpdiest_YuxH"/>
    <property type="match status" value="1"/>
</dbReference>